<feature type="region of interest" description="Disordered" evidence="3">
    <location>
        <begin position="53"/>
        <end position="153"/>
    </location>
</feature>
<dbReference type="Pfam" id="PF08265">
    <property type="entry name" value="YL1_C"/>
    <property type="match status" value="1"/>
</dbReference>
<keyword evidence="6" id="KW-1185">Reference proteome</keyword>
<evidence type="ECO:0000256" key="2">
    <source>
        <dbReference type="SAM" id="Coils"/>
    </source>
</evidence>
<dbReference type="InterPro" id="IPR013272">
    <property type="entry name" value="Vps72/YL1_C"/>
</dbReference>
<protein>
    <submittedName>
        <fullName evidence="5">Vacuolar protein sorting-associated protein 72-like protein</fullName>
    </submittedName>
</protein>
<evidence type="ECO:0000259" key="4">
    <source>
        <dbReference type="SMART" id="SM00993"/>
    </source>
</evidence>
<feature type="compositionally biased region" description="Acidic residues" evidence="3">
    <location>
        <begin position="53"/>
        <end position="85"/>
    </location>
</feature>
<evidence type="ECO:0000313" key="6">
    <source>
        <dbReference type="Proteomes" id="UP000554482"/>
    </source>
</evidence>
<sequence>MATINENEEFEVPISLDRTSRKTRGKRMTKLLDDELEEDELFWNQEALKEEADDINYVEEGEAVDVFDSDFDEDEPEPDGDVENDGEVREKKRKRLVYPGKPVMKKKNKKKVLSKLGNSSTDQISSHTQEPSPPEHQDTPDDLEGERTVRKSTRTSVIVRQAEQEAIRAAMQATMKPIKRKKGGEEKRMTQEEMLLEAAQTEIMNLRNLERVLAREEEVKKRAVVNKMVYSGPQVRYSSKDGQNYLEFSKGLTFQTEICTTRPPYPQKAVCAITGLPAKFRDPKTGLPYATKEAFKIIRERLSMENSMRNKEKKDKGMLMESISGQGFSAKRKRSEIVRRNETSNQRYWARFRSFPALEIQLTD</sequence>
<dbReference type="SMART" id="SM00993">
    <property type="entry name" value="YL1_C"/>
    <property type="match status" value="1"/>
</dbReference>
<feature type="domain" description="Vps72/YL1 C-terminal" evidence="4">
    <location>
        <begin position="269"/>
        <end position="298"/>
    </location>
</feature>
<keyword evidence="2" id="KW-0175">Coiled coil</keyword>
<feature type="compositionally biased region" description="Basic residues" evidence="3">
    <location>
        <begin position="103"/>
        <end position="113"/>
    </location>
</feature>
<dbReference type="AlphaFoldDB" id="A0A7J6XA98"/>
<dbReference type="Proteomes" id="UP000554482">
    <property type="component" value="Unassembled WGS sequence"/>
</dbReference>
<feature type="compositionally biased region" description="Polar residues" evidence="3">
    <location>
        <begin position="120"/>
        <end position="130"/>
    </location>
</feature>
<feature type="coiled-coil region" evidence="2">
    <location>
        <begin position="189"/>
        <end position="226"/>
    </location>
</feature>
<name>A0A7J6XA98_THATH</name>
<dbReference type="Pfam" id="PF05764">
    <property type="entry name" value="YL1"/>
    <property type="match status" value="1"/>
</dbReference>
<dbReference type="PANTHER" id="PTHR13275">
    <property type="entry name" value="YL-1 PROTEIN TRANSCRIPTION FACTOR-LIKE 1"/>
    <property type="match status" value="1"/>
</dbReference>
<gene>
    <name evidence="5" type="ORF">FRX31_004037</name>
</gene>
<reference evidence="5 6" key="1">
    <citation type="submission" date="2020-06" db="EMBL/GenBank/DDBJ databases">
        <title>Transcriptomic and genomic resources for Thalictrum thalictroides and T. hernandezii: Facilitating candidate gene discovery in an emerging model plant lineage.</title>
        <authorList>
            <person name="Arias T."/>
            <person name="Riano-Pachon D.M."/>
            <person name="Di Stilio V.S."/>
        </authorList>
    </citation>
    <scope>NUCLEOTIDE SEQUENCE [LARGE SCALE GENOMIC DNA]</scope>
    <source>
        <strain evidence="6">cv. WT478/WT964</strain>
        <tissue evidence="5">Leaves</tissue>
    </source>
</reference>
<organism evidence="5 6">
    <name type="scientific">Thalictrum thalictroides</name>
    <name type="common">Rue-anemone</name>
    <name type="synonym">Anemone thalictroides</name>
    <dbReference type="NCBI Taxonomy" id="46969"/>
    <lineage>
        <taxon>Eukaryota</taxon>
        <taxon>Viridiplantae</taxon>
        <taxon>Streptophyta</taxon>
        <taxon>Embryophyta</taxon>
        <taxon>Tracheophyta</taxon>
        <taxon>Spermatophyta</taxon>
        <taxon>Magnoliopsida</taxon>
        <taxon>Ranunculales</taxon>
        <taxon>Ranunculaceae</taxon>
        <taxon>Thalictroideae</taxon>
        <taxon>Thalictrum</taxon>
    </lineage>
</organism>
<dbReference type="OrthoDB" id="78296at2759"/>
<feature type="compositionally biased region" description="Basic and acidic residues" evidence="3">
    <location>
        <begin position="133"/>
        <end position="149"/>
    </location>
</feature>
<evidence type="ECO:0000256" key="1">
    <source>
        <dbReference type="ARBA" id="ARBA00006832"/>
    </source>
</evidence>
<proteinExistence type="inferred from homology"/>
<evidence type="ECO:0000256" key="3">
    <source>
        <dbReference type="SAM" id="MobiDB-lite"/>
    </source>
</evidence>
<dbReference type="PANTHER" id="PTHR13275:SF4">
    <property type="entry name" value="VACUOLAR PROTEIN SORTING-ASSOCIATED PROTEIN 72 HOMOLOG"/>
    <property type="match status" value="1"/>
</dbReference>
<evidence type="ECO:0000313" key="5">
    <source>
        <dbReference type="EMBL" id="KAF5206373.1"/>
    </source>
</evidence>
<dbReference type="EMBL" id="JABWDY010002827">
    <property type="protein sequence ID" value="KAF5206373.1"/>
    <property type="molecule type" value="Genomic_DNA"/>
</dbReference>
<comment type="similarity">
    <text evidence="1">Belongs to the VPS72/YL1 family.</text>
</comment>
<accession>A0A7J6XA98</accession>
<comment type="caution">
    <text evidence="5">The sequence shown here is derived from an EMBL/GenBank/DDBJ whole genome shotgun (WGS) entry which is preliminary data.</text>
</comment>
<dbReference type="InterPro" id="IPR046757">
    <property type="entry name" value="YL1_N"/>
</dbReference>
<dbReference type="GO" id="GO:0005634">
    <property type="term" value="C:nucleus"/>
    <property type="evidence" value="ECO:0007669"/>
    <property type="project" value="TreeGrafter"/>
</dbReference>